<evidence type="ECO:0000313" key="2">
    <source>
        <dbReference type="EMBL" id="MBZ9613330.1"/>
    </source>
</evidence>
<evidence type="ECO:0000313" key="3">
    <source>
        <dbReference type="Proteomes" id="UP000663814"/>
    </source>
</evidence>
<dbReference type="PANTHER" id="PTHR46663">
    <property type="entry name" value="DIGUANYLATE CYCLASE DGCT-RELATED"/>
    <property type="match status" value="1"/>
</dbReference>
<dbReference type="Proteomes" id="UP000663814">
    <property type="component" value="Unassembled WGS sequence"/>
</dbReference>
<dbReference type="CDD" id="cd01949">
    <property type="entry name" value="GGDEF"/>
    <property type="match status" value="1"/>
</dbReference>
<dbReference type="Gene3D" id="3.30.70.270">
    <property type="match status" value="1"/>
</dbReference>
<accession>A0ABS7XCP7</accession>
<dbReference type="RefSeq" id="WP_205312231.1">
    <property type="nucleotide sequence ID" value="NZ_JAERPS020000007.1"/>
</dbReference>
<dbReference type="SUPFAM" id="SSF55073">
    <property type="entry name" value="Nucleotide cyclase"/>
    <property type="match status" value="1"/>
</dbReference>
<dbReference type="InterPro" id="IPR043128">
    <property type="entry name" value="Rev_trsase/Diguanyl_cyclase"/>
</dbReference>
<organism evidence="2 3">
    <name type="scientific">Rheinheimera maricola</name>
    <dbReference type="NCBI Taxonomy" id="2793282"/>
    <lineage>
        <taxon>Bacteria</taxon>
        <taxon>Pseudomonadati</taxon>
        <taxon>Pseudomonadota</taxon>
        <taxon>Gammaproteobacteria</taxon>
        <taxon>Chromatiales</taxon>
        <taxon>Chromatiaceae</taxon>
        <taxon>Rheinheimera</taxon>
    </lineage>
</organism>
<dbReference type="Pfam" id="PF00990">
    <property type="entry name" value="GGDEF"/>
    <property type="match status" value="1"/>
</dbReference>
<sequence length="240" mass="26523">MNEPVDSNPYMLRNSVLKLQLESQQAELIRVHCEVMLQRSIWGRQQQQLQQDNQLLLFSLIQAGVLNVTTLARLQQLTQDSQCDALTQTLNRTTMLDRISQAISMAKRQQHGFALLFLDLNNFKPINDQYGHAAGDAVLQQVSARLQAAIRDSDAVSRHGGDEFLLLLNNIKHAKDAGLFAAKLAVQLAQPYQLEQGVVSLSASIGIACYPADADTAKALICHADAAMYRAKRQSQADVA</sequence>
<reference evidence="2 3" key="2">
    <citation type="submission" date="2021-08" db="EMBL/GenBank/DDBJ databases">
        <title>Rheinheimera aquimaris sp. nov., isolated from seawater of the East Sea in Korea.</title>
        <authorList>
            <person name="Kim K.H."/>
            <person name="Wenting R."/>
            <person name="Kim K.R."/>
            <person name="Jeon C.O."/>
        </authorList>
    </citation>
    <scope>NUCLEOTIDE SEQUENCE [LARGE SCALE GENOMIC DNA]</scope>
    <source>
        <strain evidence="2 3">MA-13</strain>
    </source>
</reference>
<dbReference type="SMART" id="SM00267">
    <property type="entry name" value="GGDEF"/>
    <property type="match status" value="1"/>
</dbReference>
<dbReference type="PANTHER" id="PTHR46663:SF2">
    <property type="entry name" value="GGDEF DOMAIN-CONTAINING PROTEIN"/>
    <property type="match status" value="1"/>
</dbReference>
<name>A0ABS7XCP7_9GAMM</name>
<evidence type="ECO:0000259" key="1">
    <source>
        <dbReference type="PROSITE" id="PS50887"/>
    </source>
</evidence>
<dbReference type="InterPro" id="IPR000160">
    <property type="entry name" value="GGDEF_dom"/>
</dbReference>
<dbReference type="EMBL" id="JAERPS020000007">
    <property type="protein sequence ID" value="MBZ9613330.1"/>
    <property type="molecule type" value="Genomic_DNA"/>
</dbReference>
<reference evidence="2 3" key="1">
    <citation type="submission" date="2020-12" db="EMBL/GenBank/DDBJ databases">
        <authorList>
            <person name="Ruan W."/>
            <person name="Khan S.A."/>
            <person name="Jeon C.O."/>
        </authorList>
    </citation>
    <scope>NUCLEOTIDE SEQUENCE [LARGE SCALE GENOMIC DNA]</scope>
    <source>
        <strain evidence="2 3">MA-13</strain>
    </source>
</reference>
<dbReference type="PROSITE" id="PS50887">
    <property type="entry name" value="GGDEF"/>
    <property type="match status" value="1"/>
</dbReference>
<protein>
    <submittedName>
        <fullName evidence="2">GGDEF domain-containing protein</fullName>
    </submittedName>
</protein>
<dbReference type="InterPro" id="IPR029787">
    <property type="entry name" value="Nucleotide_cyclase"/>
</dbReference>
<dbReference type="NCBIfam" id="TIGR00254">
    <property type="entry name" value="GGDEF"/>
    <property type="match status" value="1"/>
</dbReference>
<dbReference type="InterPro" id="IPR052163">
    <property type="entry name" value="DGC-Regulatory_Protein"/>
</dbReference>
<keyword evidence="3" id="KW-1185">Reference proteome</keyword>
<feature type="domain" description="GGDEF" evidence="1">
    <location>
        <begin position="111"/>
        <end position="240"/>
    </location>
</feature>
<comment type="caution">
    <text evidence="2">The sequence shown here is derived from an EMBL/GenBank/DDBJ whole genome shotgun (WGS) entry which is preliminary data.</text>
</comment>
<gene>
    <name evidence="2" type="ORF">I4W93_017190</name>
</gene>
<proteinExistence type="predicted"/>